<accession>A0A4Y9ZPJ8</accession>
<dbReference type="AlphaFoldDB" id="A0A4Y9ZPJ8"/>
<proteinExistence type="predicted"/>
<protein>
    <submittedName>
        <fullName evidence="1">Uncharacterized protein</fullName>
    </submittedName>
</protein>
<gene>
    <name evidence="1" type="ORF">EWM64_g7310</name>
</gene>
<evidence type="ECO:0000313" key="1">
    <source>
        <dbReference type="EMBL" id="TFY76702.1"/>
    </source>
</evidence>
<sequence length="130" mass="14755">MHEFIPSEQRLMTGWDDGGDEDDYDVYLFWPSLILQEPLTPDSPSQLYGPVMPSFALDDIETDLRTLASVSTVSNTSIECRTPVESQPASVPGYSKIFKMGFMLSVTNRMDRIFERMRVIFQKANPTATH</sequence>
<dbReference type="EMBL" id="SFCI01001125">
    <property type="protein sequence ID" value="TFY76702.1"/>
    <property type="molecule type" value="Genomic_DNA"/>
</dbReference>
<reference evidence="1 2" key="1">
    <citation type="submission" date="2019-02" db="EMBL/GenBank/DDBJ databases">
        <title>Genome sequencing of the rare red list fungi Hericium alpestre (H. flagellum).</title>
        <authorList>
            <person name="Buettner E."/>
            <person name="Kellner H."/>
        </authorList>
    </citation>
    <scope>NUCLEOTIDE SEQUENCE [LARGE SCALE GENOMIC DNA]</scope>
    <source>
        <strain evidence="1 2">DSM 108284</strain>
    </source>
</reference>
<dbReference type="OrthoDB" id="3265021at2759"/>
<comment type="caution">
    <text evidence="1">The sequence shown here is derived from an EMBL/GenBank/DDBJ whole genome shotgun (WGS) entry which is preliminary data.</text>
</comment>
<name>A0A4Y9ZPJ8_9AGAM</name>
<keyword evidence="2" id="KW-1185">Reference proteome</keyword>
<organism evidence="1 2">
    <name type="scientific">Hericium alpestre</name>
    <dbReference type="NCBI Taxonomy" id="135208"/>
    <lineage>
        <taxon>Eukaryota</taxon>
        <taxon>Fungi</taxon>
        <taxon>Dikarya</taxon>
        <taxon>Basidiomycota</taxon>
        <taxon>Agaricomycotina</taxon>
        <taxon>Agaricomycetes</taxon>
        <taxon>Russulales</taxon>
        <taxon>Hericiaceae</taxon>
        <taxon>Hericium</taxon>
    </lineage>
</organism>
<dbReference type="Proteomes" id="UP000298061">
    <property type="component" value="Unassembled WGS sequence"/>
</dbReference>
<evidence type="ECO:0000313" key="2">
    <source>
        <dbReference type="Proteomes" id="UP000298061"/>
    </source>
</evidence>